<keyword evidence="5 6" id="KW-0520">NAD</keyword>
<reference evidence="9" key="1">
    <citation type="submission" date="2020-10" db="EMBL/GenBank/DDBJ databases">
        <authorList>
            <person name="Gilroy R."/>
        </authorList>
    </citation>
    <scope>NUCLEOTIDE SEQUENCE</scope>
    <source>
        <strain evidence="9">10406</strain>
    </source>
</reference>
<name>A0A9D1NAA1_9FIRM</name>
<dbReference type="GO" id="GO:0008795">
    <property type="term" value="F:NAD+ synthase activity"/>
    <property type="evidence" value="ECO:0007669"/>
    <property type="project" value="UniProtKB-EC"/>
</dbReference>
<dbReference type="InterPro" id="IPR022310">
    <property type="entry name" value="NAD/GMP_synthase"/>
</dbReference>
<dbReference type="PANTHER" id="PTHR23090">
    <property type="entry name" value="NH 3 /GLUTAMINE-DEPENDENT NAD + SYNTHETASE"/>
    <property type="match status" value="1"/>
</dbReference>
<evidence type="ECO:0000256" key="6">
    <source>
        <dbReference type="RuleBase" id="RU003811"/>
    </source>
</evidence>
<dbReference type="GO" id="GO:0005737">
    <property type="term" value="C:cytoplasm"/>
    <property type="evidence" value="ECO:0007669"/>
    <property type="project" value="InterPro"/>
</dbReference>
<dbReference type="GO" id="GO:0003952">
    <property type="term" value="F:NAD+ synthase (glutamine-hydrolyzing) activity"/>
    <property type="evidence" value="ECO:0007669"/>
    <property type="project" value="InterPro"/>
</dbReference>
<organism evidence="9 10">
    <name type="scientific">Candidatus Limadaptatus stercoripullorum</name>
    <dbReference type="NCBI Taxonomy" id="2840846"/>
    <lineage>
        <taxon>Bacteria</taxon>
        <taxon>Bacillati</taxon>
        <taxon>Bacillota</taxon>
        <taxon>Clostridia</taxon>
        <taxon>Eubacteriales</taxon>
        <taxon>Candidatus Limadaptatus</taxon>
    </lineage>
</organism>
<feature type="domain" description="NAD/GMP synthase" evidence="8">
    <location>
        <begin position="7"/>
        <end position="241"/>
    </location>
</feature>
<evidence type="ECO:0000256" key="3">
    <source>
        <dbReference type="ARBA" id="ARBA00022741"/>
    </source>
</evidence>
<comment type="catalytic activity">
    <reaction evidence="7">
        <text>deamido-NAD(+) + NH4(+) + ATP = AMP + diphosphate + NAD(+) + H(+)</text>
        <dbReference type="Rhea" id="RHEA:21188"/>
        <dbReference type="ChEBI" id="CHEBI:15378"/>
        <dbReference type="ChEBI" id="CHEBI:28938"/>
        <dbReference type="ChEBI" id="CHEBI:30616"/>
        <dbReference type="ChEBI" id="CHEBI:33019"/>
        <dbReference type="ChEBI" id="CHEBI:57540"/>
        <dbReference type="ChEBI" id="CHEBI:58437"/>
        <dbReference type="ChEBI" id="CHEBI:456215"/>
        <dbReference type="EC" id="6.3.1.5"/>
    </reaction>
</comment>
<keyword evidence="2 6" id="KW-0436">Ligase</keyword>
<sequence length="249" mass="26697">MDIATSVEKRVEWIKDLLKSSGAGGIVYGNSGGKDCTLVAALCRRATDNVVGVILPCDSARNYGEDRKDALAAGEMYGIPQLEVDLSPVKTALSAALAGALEGESTSEGGRRAASVNINPRLRMIALYAVAQARGWLVAGTGNASEYEMGYFTKWGDGAYDFDPIADLTVSEVYEHLRFVGAPENIIAKAPSAGLYPGQTDEQEMGVTYAEIERYIRGGEVSSESRAVMDAMKRRSAHKRVPPLRFPGL</sequence>
<reference evidence="9" key="2">
    <citation type="journal article" date="2021" name="PeerJ">
        <title>Extensive microbial diversity within the chicken gut microbiome revealed by metagenomics and culture.</title>
        <authorList>
            <person name="Gilroy R."/>
            <person name="Ravi A."/>
            <person name="Getino M."/>
            <person name="Pursley I."/>
            <person name="Horton D.L."/>
            <person name="Alikhan N.F."/>
            <person name="Baker D."/>
            <person name="Gharbi K."/>
            <person name="Hall N."/>
            <person name="Watson M."/>
            <person name="Adriaenssens E.M."/>
            <person name="Foster-Nyarko E."/>
            <person name="Jarju S."/>
            <person name="Secka A."/>
            <person name="Antonio M."/>
            <person name="Oren A."/>
            <person name="Chaudhuri R.R."/>
            <person name="La Ragione R."/>
            <person name="Hildebrand F."/>
            <person name="Pallen M.J."/>
        </authorList>
    </citation>
    <scope>NUCLEOTIDE SEQUENCE</scope>
    <source>
        <strain evidence="9">10406</strain>
    </source>
</reference>
<dbReference type="AlphaFoldDB" id="A0A9D1NAA1"/>
<comment type="pathway">
    <text evidence="1">Cofactor biosynthesis; NAD(+) biosynthesis.</text>
</comment>
<gene>
    <name evidence="9" type="primary">nadE</name>
    <name evidence="9" type="ORF">IAC73_05665</name>
</gene>
<evidence type="ECO:0000256" key="1">
    <source>
        <dbReference type="ARBA" id="ARBA00004790"/>
    </source>
</evidence>
<keyword evidence="4 6" id="KW-0067">ATP-binding</keyword>
<proteinExistence type="inferred from homology"/>
<accession>A0A9D1NAA1</accession>
<comment type="caution">
    <text evidence="9">The sequence shown here is derived from an EMBL/GenBank/DDBJ whole genome shotgun (WGS) entry which is preliminary data.</text>
</comment>
<protein>
    <recommendedName>
        <fullName evidence="7">NH(3)-dependent NAD(+) synthetase</fullName>
        <ecNumber evidence="7">6.3.1.5</ecNumber>
    </recommendedName>
</protein>
<comment type="similarity">
    <text evidence="6">Belongs to the NAD synthetase family.</text>
</comment>
<dbReference type="PANTHER" id="PTHR23090:SF7">
    <property type="entry name" value="NH(3)-DEPENDENT NAD(+) SYNTHETASE"/>
    <property type="match status" value="1"/>
</dbReference>
<dbReference type="CDD" id="cd00553">
    <property type="entry name" value="NAD_synthase"/>
    <property type="match status" value="1"/>
</dbReference>
<evidence type="ECO:0000313" key="10">
    <source>
        <dbReference type="Proteomes" id="UP000886857"/>
    </source>
</evidence>
<dbReference type="GO" id="GO:0009435">
    <property type="term" value="P:NAD+ biosynthetic process"/>
    <property type="evidence" value="ECO:0007669"/>
    <property type="project" value="InterPro"/>
</dbReference>
<dbReference type="Gene3D" id="3.40.50.620">
    <property type="entry name" value="HUPs"/>
    <property type="match status" value="1"/>
</dbReference>
<keyword evidence="3 6" id="KW-0547">Nucleotide-binding</keyword>
<dbReference type="SUPFAM" id="SSF52402">
    <property type="entry name" value="Adenine nucleotide alpha hydrolases-like"/>
    <property type="match status" value="1"/>
</dbReference>
<dbReference type="Pfam" id="PF02540">
    <property type="entry name" value="NAD_synthase"/>
    <property type="match status" value="1"/>
</dbReference>
<evidence type="ECO:0000256" key="7">
    <source>
        <dbReference type="RuleBase" id="RU003812"/>
    </source>
</evidence>
<evidence type="ECO:0000256" key="5">
    <source>
        <dbReference type="ARBA" id="ARBA00023027"/>
    </source>
</evidence>
<dbReference type="Proteomes" id="UP000886857">
    <property type="component" value="Unassembled WGS sequence"/>
</dbReference>
<dbReference type="InterPro" id="IPR014729">
    <property type="entry name" value="Rossmann-like_a/b/a_fold"/>
</dbReference>
<dbReference type="GO" id="GO:0004359">
    <property type="term" value="F:glutaminase activity"/>
    <property type="evidence" value="ECO:0007669"/>
    <property type="project" value="InterPro"/>
</dbReference>
<dbReference type="GO" id="GO:0005524">
    <property type="term" value="F:ATP binding"/>
    <property type="evidence" value="ECO:0007669"/>
    <property type="project" value="UniProtKB-KW"/>
</dbReference>
<evidence type="ECO:0000256" key="2">
    <source>
        <dbReference type="ARBA" id="ARBA00022598"/>
    </source>
</evidence>
<dbReference type="InterPro" id="IPR003694">
    <property type="entry name" value="NAD_synthase"/>
</dbReference>
<dbReference type="EMBL" id="DVOE01000086">
    <property type="protein sequence ID" value="HIU99309.1"/>
    <property type="molecule type" value="Genomic_DNA"/>
</dbReference>
<evidence type="ECO:0000259" key="8">
    <source>
        <dbReference type="Pfam" id="PF02540"/>
    </source>
</evidence>
<dbReference type="EC" id="6.3.1.5" evidence="7"/>
<evidence type="ECO:0000313" key="9">
    <source>
        <dbReference type="EMBL" id="HIU99309.1"/>
    </source>
</evidence>
<dbReference type="NCBIfam" id="TIGR00552">
    <property type="entry name" value="nadE"/>
    <property type="match status" value="1"/>
</dbReference>
<evidence type="ECO:0000256" key="4">
    <source>
        <dbReference type="ARBA" id="ARBA00022840"/>
    </source>
</evidence>